<evidence type="ECO:0000313" key="2">
    <source>
        <dbReference type="Proteomes" id="UP001234297"/>
    </source>
</evidence>
<reference evidence="1 2" key="1">
    <citation type="journal article" date="2022" name="Hortic Res">
        <title>A haplotype resolved chromosomal level avocado genome allows analysis of novel avocado genes.</title>
        <authorList>
            <person name="Nath O."/>
            <person name="Fletcher S.J."/>
            <person name="Hayward A."/>
            <person name="Shaw L.M."/>
            <person name="Masouleh A.K."/>
            <person name="Furtado A."/>
            <person name="Henry R.J."/>
            <person name="Mitter N."/>
        </authorList>
    </citation>
    <scope>NUCLEOTIDE SEQUENCE [LARGE SCALE GENOMIC DNA]</scope>
    <source>
        <strain evidence="2">cv. Hass</strain>
    </source>
</reference>
<name>A0ACC2MTQ2_PERAE</name>
<dbReference type="Proteomes" id="UP001234297">
    <property type="component" value="Chromosome 1"/>
</dbReference>
<organism evidence="1 2">
    <name type="scientific">Persea americana</name>
    <name type="common">Avocado</name>
    <dbReference type="NCBI Taxonomy" id="3435"/>
    <lineage>
        <taxon>Eukaryota</taxon>
        <taxon>Viridiplantae</taxon>
        <taxon>Streptophyta</taxon>
        <taxon>Embryophyta</taxon>
        <taxon>Tracheophyta</taxon>
        <taxon>Spermatophyta</taxon>
        <taxon>Magnoliopsida</taxon>
        <taxon>Magnoliidae</taxon>
        <taxon>Laurales</taxon>
        <taxon>Lauraceae</taxon>
        <taxon>Persea</taxon>
    </lineage>
</organism>
<sequence length="138" mass="15605">MGVSDCIDFLTKMGFFYYKLQQKQEGCCMLLAERRCYHAGLLGVGVIVREGCAGELRAEILAGPWAGARRVVRMGETAQLRVSGFWSYNRDERKKILSLSSVFYLFLCKITLKIVGNVMEITNLKMRGGQRISPLRES</sequence>
<dbReference type="EMBL" id="CM056809">
    <property type="protein sequence ID" value="KAJ8649132.1"/>
    <property type="molecule type" value="Genomic_DNA"/>
</dbReference>
<evidence type="ECO:0000313" key="1">
    <source>
        <dbReference type="EMBL" id="KAJ8649132.1"/>
    </source>
</evidence>
<keyword evidence="2" id="KW-1185">Reference proteome</keyword>
<accession>A0ACC2MTQ2</accession>
<protein>
    <submittedName>
        <fullName evidence="1">Uncharacterized protein</fullName>
    </submittedName>
</protein>
<proteinExistence type="predicted"/>
<comment type="caution">
    <text evidence="1">The sequence shown here is derived from an EMBL/GenBank/DDBJ whole genome shotgun (WGS) entry which is preliminary data.</text>
</comment>
<gene>
    <name evidence="1" type="ORF">MRB53_002155</name>
</gene>